<dbReference type="Proteomes" id="UP000309601">
    <property type="component" value="Unassembled WGS sequence"/>
</dbReference>
<evidence type="ECO:0000256" key="5">
    <source>
        <dbReference type="ARBA" id="ARBA00023242"/>
    </source>
</evidence>
<organism evidence="9 16">
    <name type="scientific">Wallemia mellicola</name>
    <dbReference type="NCBI Taxonomy" id="1708541"/>
    <lineage>
        <taxon>Eukaryota</taxon>
        <taxon>Fungi</taxon>
        <taxon>Dikarya</taxon>
        <taxon>Basidiomycota</taxon>
        <taxon>Wallemiomycotina</taxon>
        <taxon>Wallemiomycetes</taxon>
        <taxon>Wallemiales</taxon>
        <taxon>Wallemiaceae</taxon>
        <taxon>Wallemia</taxon>
    </lineage>
</organism>
<keyword evidence="3" id="KW-0238">DNA-binding</keyword>
<keyword evidence="4" id="KW-0804">Transcription</keyword>
<keyword evidence="2" id="KW-0805">Transcription regulation</keyword>
<evidence type="ECO:0000313" key="19">
    <source>
        <dbReference type="Proteomes" id="UP000310708"/>
    </source>
</evidence>
<accession>A0A4T0PQ51</accession>
<feature type="domain" description="BHLH" evidence="7">
    <location>
        <begin position="32"/>
        <end position="115"/>
    </location>
</feature>
<name>A0A4T0PQ51_9BASI</name>
<dbReference type="PROSITE" id="PS50888">
    <property type="entry name" value="BHLH"/>
    <property type="match status" value="1"/>
</dbReference>
<dbReference type="EMBL" id="SPRX01000013">
    <property type="protein sequence ID" value="TIC67093.1"/>
    <property type="molecule type" value="Genomic_DNA"/>
</dbReference>
<dbReference type="OrthoDB" id="5778525at2759"/>
<dbReference type="EMBL" id="SPRV01000014">
    <property type="protein sequence ID" value="TIC68040.1"/>
    <property type="molecule type" value="Genomic_DNA"/>
</dbReference>
<dbReference type="EMBL" id="SPRW01000016">
    <property type="protein sequence ID" value="TIC66470.1"/>
    <property type="molecule type" value="Genomic_DNA"/>
</dbReference>
<dbReference type="AlphaFoldDB" id="A0A4T0PQ51"/>
<evidence type="ECO:0000313" key="9">
    <source>
        <dbReference type="EMBL" id="TIC01994.1"/>
    </source>
</evidence>
<dbReference type="GO" id="GO:0000978">
    <property type="term" value="F:RNA polymerase II cis-regulatory region sequence-specific DNA binding"/>
    <property type="evidence" value="ECO:0007669"/>
    <property type="project" value="TreeGrafter"/>
</dbReference>
<evidence type="ECO:0000313" key="18">
    <source>
        <dbReference type="Proteomes" id="UP000310685"/>
    </source>
</evidence>
<dbReference type="Proteomes" id="UP000310708">
    <property type="component" value="Unassembled WGS sequence"/>
</dbReference>
<evidence type="ECO:0000256" key="6">
    <source>
        <dbReference type="SAM" id="MobiDB-lite"/>
    </source>
</evidence>
<evidence type="ECO:0000256" key="1">
    <source>
        <dbReference type="ARBA" id="ARBA00004123"/>
    </source>
</evidence>
<dbReference type="GO" id="GO:0046983">
    <property type="term" value="F:protein dimerization activity"/>
    <property type="evidence" value="ECO:0007669"/>
    <property type="project" value="InterPro"/>
</dbReference>
<dbReference type="InterPro" id="IPR057072">
    <property type="entry name" value="bHLH_INO4"/>
</dbReference>
<dbReference type="OMA" id="TIEYIHA"/>
<dbReference type="InterPro" id="IPR011598">
    <property type="entry name" value="bHLH_dom"/>
</dbReference>
<evidence type="ECO:0000259" key="7">
    <source>
        <dbReference type="PROSITE" id="PS50888"/>
    </source>
</evidence>
<dbReference type="GO" id="GO:0005634">
    <property type="term" value="C:nucleus"/>
    <property type="evidence" value="ECO:0007669"/>
    <property type="project" value="UniProtKB-SubCell"/>
</dbReference>
<evidence type="ECO:0000313" key="8">
    <source>
        <dbReference type="EMBL" id="TIB80696.1"/>
    </source>
</evidence>
<feature type="region of interest" description="Disordered" evidence="6">
    <location>
        <begin position="62"/>
        <end position="98"/>
    </location>
</feature>
<comment type="caution">
    <text evidence="9">The sequence shown here is derived from an EMBL/GenBank/DDBJ whole genome shotgun (WGS) entry which is preliminary data.</text>
</comment>
<protein>
    <recommendedName>
        <fullName evidence="7">BHLH domain-containing protein</fullName>
    </recommendedName>
</protein>
<proteinExistence type="predicted"/>
<feature type="region of interest" description="Disordered" evidence="6">
    <location>
        <begin position="1"/>
        <end position="42"/>
    </location>
</feature>
<dbReference type="EMBL" id="SPRH01000014">
    <property type="protein sequence ID" value="TIC01994.1"/>
    <property type="molecule type" value="Genomic_DNA"/>
</dbReference>
<dbReference type="EMBL" id="SPRO01000004">
    <property type="protein sequence ID" value="TIC33658.1"/>
    <property type="molecule type" value="Genomic_DNA"/>
</dbReference>
<evidence type="ECO:0000313" key="17">
    <source>
        <dbReference type="Proteomes" id="UP000309601"/>
    </source>
</evidence>
<evidence type="ECO:0000256" key="4">
    <source>
        <dbReference type="ARBA" id="ARBA00023163"/>
    </source>
</evidence>
<dbReference type="Pfam" id="PF23181">
    <property type="entry name" value="bHLH_INO4"/>
    <property type="match status" value="1"/>
</dbReference>
<gene>
    <name evidence="12" type="ORF">E3Q01_01453</name>
    <name evidence="11" type="ORF">E3Q02_01856</name>
    <name evidence="13" type="ORF">E3Q03_01753</name>
    <name evidence="10" type="ORF">E3Q10_00620</name>
    <name evidence="9" type="ORF">E3Q17_01594</name>
    <name evidence="8" type="ORF">E3Q22_01753</name>
</gene>
<dbReference type="EMBL" id="SPRC01000014">
    <property type="protein sequence ID" value="TIB80696.1"/>
    <property type="molecule type" value="Genomic_DNA"/>
</dbReference>
<evidence type="ECO:0000313" key="10">
    <source>
        <dbReference type="EMBL" id="TIC33658.1"/>
    </source>
</evidence>
<comment type="subcellular location">
    <subcellularLocation>
        <location evidence="1">Nucleus</location>
    </subcellularLocation>
</comment>
<evidence type="ECO:0000313" key="14">
    <source>
        <dbReference type="Proteomes" id="UP000305362"/>
    </source>
</evidence>
<evidence type="ECO:0000256" key="3">
    <source>
        <dbReference type="ARBA" id="ARBA00023125"/>
    </source>
</evidence>
<dbReference type="SUPFAM" id="SSF47459">
    <property type="entry name" value="HLH, helix-loop-helix DNA-binding domain"/>
    <property type="match status" value="1"/>
</dbReference>
<dbReference type="Proteomes" id="UP000305647">
    <property type="component" value="Unassembled WGS sequence"/>
</dbReference>
<dbReference type="PANTHER" id="PTHR15741">
    <property type="entry name" value="BASIC HELIX-LOOP-HELIX ZIP TRANSCRIPTION FACTOR"/>
    <property type="match status" value="1"/>
</dbReference>
<sequence length="171" mass="19539">MAEFDVNSETSANNRENNSTNKRNTNNLTAEEKKLNHIRSEKKRRNMIRLGYEELTKVVPDLQDRVERKSKRRPGRIPLQAQQKEKESAEPEFAPGGPISELVILNSTVDYLRKLTSMRDELISRLHQLQTSHPLPSLVAPPSAESIVNSTVELEQPIWLSKWTGQGDIQE</sequence>
<evidence type="ECO:0000313" key="12">
    <source>
        <dbReference type="EMBL" id="TIC67093.1"/>
    </source>
</evidence>
<dbReference type="Gene3D" id="4.10.280.10">
    <property type="entry name" value="Helix-loop-helix DNA-binding domain"/>
    <property type="match status" value="1"/>
</dbReference>
<keyword evidence="5" id="KW-0539">Nucleus</keyword>
<dbReference type="GO" id="GO:0000981">
    <property type="term" value="F:DNA-binding transcription factor activity, RNA polymerase II-specific"/>
    <property type="evidence" value="ECO:0007669"/>
    <property type="project" value="TreeGrafter"/>
</dbReference>
<feature type="compositionally biased region" description="Low complexity" evidence="6">
    <location>
        <begin position="7"/>
        <end position="27"/>
    </location>
</feature>
<evidence type="ECO:0000313" key="16">
    <source>
        <dbReference type="Proteomes" id="UP000307169"/>
    </source>
</evidence>
<feature type="compositionally biased region" description="Basic and acidic residues" evidence="6">
    <location>
        <begin position="30"/>
        <end position="39"/>
    </location>
</feature>
<evidence type="ECO:0000313" key="11">
    <source>
        <dbReference type="EMBL" id="TIC66470.1"/>
    </source>
</evidence>
<dbReference type="InterPro" id="IPR036638">
    <property type="entry name" value="HLH_DNA-bd_sf"/>
</dbReference>
<dbReference type="Proteomes" id="UP000307169">
    <property type="component" value="Unassembled WGS sequence"/>
</dbReference>
<dbReference type="SMART" id="SM00353">
    <property type="entry name" value="HLH"/>
    <property type="match status" value="1"/>
</dbReference>
<dbReference type="Proteomes" id="UP000305362">
    <property type="component" value="Unassembled WGS sequence"/>
</dbReference>
<evidence type="ECO:0000256" key="2">
    <source>
        <dbReference type="ARBA" id="ARBA00023015"/>
    </source>
</evidence>
<reference evidence="14 15" key="1">
    <citation type="submission" date="2019-03" db="EMBL/GenBank/DDBJ databases">
        <title>Sequencing 25 genomes of Wallemia mellicola.</title>
        <authorList>
            <person name="Gostincar C."/>
        </authorList>
    </citation>
    <scope>NUCLEOTIDE SEQUENCE [LARGE SCALE GENOMIC DNA]</scope>
    <source>
        <strain evidence="9 16">EXF-1262</strain>
        <strain evidence="11 17">EXF-1274</strain>
        <strain evidence="13 14">EXF-1277</strain>
        <strain evidence="8 18">EXF-6152</strain>
        <strain evidence="12 19">EXF-757</strain>
        <strain evidence="10 15">EXF-8738</strain>
    </source>
</reference>
<evidence type="ECO:0000313" key="13">
    <source>
        <dbReference type="EMBL" id="TIC68040.1"/>
    </source>
</evidence>
<dbReference type="PANTHER" id="PTHR15741:SF27">
    <property type="entry name" value="TRANSCRIPTION FACTOR AP-4"/>
    <property type="match status" value="1"/>
</dbReference>
<dbReference type="Proteomes" id="UP000310685">
    <property type="component" value="Unassembled WGS sequence"/>
</dbReference>
<evidence type="ECO:0000313" key="15">
    <source>
        <dbReference type="Proteomes" id="UP000305647"/>
    </source>
</evidence>
<dbReference type="InterPro" id="IPR052207">
    <property type="entry name" value="Max-like/E-box_TFs"/>
</dbReference>